<gene>
    <name evidence="2" type="ORF">DesyoDRAFT_5053</name>
</gene>
<dbReference type="EMBL" id="CM001441">
    <property type="protein sequence ID" value="EHQ91987.1"/>
    <property type="molecule type" value="Genomic_DNA"/>
</dbReference>
<dbReference type="AlphaFoldDB" id="H5XZL3"/>
<sequence length="209" mass="24260">MILARFLIFDSITGVAEVSLPVQKDNNRYTYAEYLVWAEDERWELIDGIAYNVAAPSRRHQEILGELFYQIRSYLTEKPCKIYAAPFDVRFSELEEDEQIRNVVQPDLTVICDESKLDDKGCLGAPDLVIEVISPTTISLDYVKKLALYEKYRVKEYWIVHPIDNTVMVFVLGKDHQYGKPGIYTEDSHLESRVFPDIGIDLKQVFKRD</sequence>
<accession>H5XZL3</accession>
<dbReference type="InterPro" id="IPR008538">
    <property type="entry name" value="Uma2"/>
</dbReference>
<protein>
    <recommendedName>
        <fullName evidence="1">Putative restriction endonuclease domain-containing protein</fullName>
    </recommendedName>
</protein>
<dbReference type="PANTHER" id="PTHR36558:SF1">
    <property type="entry name" value="RESTRICTION ENDONUCLEASE DOMAIN-CONTAINING PROTEIN-RELATED"/>
    <property type="match status" value="1"/>
</dbReference>
<feature type="domain" description="Putative restriction endonuclease" evidence="1">
    <location>
        <begin position="32"/>
        <end position="201"/>
    </location>
</feature>
<name>H5XZL3_9FIRM</name>
<keyword evidence="3" id="KW-1185">Reference proteome</keyword>
<dbReference type="STRING" id="768710.DesyoDRAFT_5053"/>
<proteinExistence type="predicted"/>
<dbReference type="Proteomes" id="UP000005104">
    <property type="component" value="Chromosome"/>
</dbReference>
<dbReference type="CDD" id="cd06260">
    <property type="entry name" value="DUF820-like"/>
    <property type="match status" value="1"/>
</dbReference>
<dbReference type="PANTHER" id="PTHR36558">
    <property type="entry name" value="GLR1098 PROTEIN"/>
    <property type="match status" value="1"/>
</dbReference>
<organism evidence="2 3">
    <name type="scientific">Desulfosporosinus youngiae DSM 17734</name>
    <dbReference type="NCBI Taxonomy" id="768710"/>
    <lineage>
        <taxon>Bacteria</taxon>
        <taxon>Bacillati</taxon>
        <taxon>Bacillota</taxon>
        <taxon>Clostridia</taxon>
        <taxon>Eubacteriales</taxon>
        <taxon>Desulfitobacteriaceae</taxon>
        <taxon>Desulfosporosinus</taxon>
    </lineage>
</organism>
<dbReference type="Pfam" id="PF05685">
    <property type="entry name" value="Uma2"/>
    <property type="match status" value="1"/>
</dbReference>
<dbReference type="Gene3D" id="3.90.1570.10">
    <property type="entry name" value="tt1808, chain A"/>
    <property type="match status" value="1"/>
</dbReference>
<dbReference type="InterPro" id="IPR012296">
    <property type="entry name" value="Nuclease_put_TT1808"/>
</dbReference>
<dbReference type="eggNOG" id="COG4636">
    <property type="taxonomic scope" value="Bacteria"/>
</dbReference>
<evidence type="ECO:0000259" key="1">
    <source>
        <dbReference type="Pfam" id="PF05685"/>
    </source>
</evidence>
<evidence type="ECO:0000313" key="3">
    <source>
        <dbReference type="Proteomes" id="UP000005104"/>
    </source>
</evidence>
<dbReference type="InterPro" id="IPR011335">
    <property type="entry name" value="Restrct_endonuc-II-like"/>
</dbReference>
<reference evidence="2 3" key="1">
    <citation type="submission" date="2011-11" db="EMBL/GenBank/DDBJ databases">
        <title>The Noncontiguous Finished genome of Desulfosporosinus youngiae DSM 17734.</title>
        <authorList>
            <consortium name="US DOE Joint Genome Institute (JGI-PGF)"/>
            <person name="Lucas S."/>
            <person name="Han J."/>
            <person name="Lapidus A."/>
            <person name="Cheng J.-F."/>
            <person name="Goodwin L."/>
            <person name="Pitluck S."/>
            <person name="Peters L."/>
            <person name="Ovchinnikova G."/>
            <person name="Lu M."/>
            <person name="Land M.L."/>
            <person name="Hauser L."/>
            <person name="Pester M."/>
            <person name="Spring S."/>
            <person name="Ollivier B."/>
            <person name="Rattei T."/>
            <person name="Klenk H.-P."/>
            <person name="Wagner M."/>
            <person name="Loy A."/>
            <person name="Woyke T.J."/>
        </authorList>
    </citation>
    <scope>NUCLEOTIDE SEQUENCE [LARGE SCALE GENOMIC DNA]</scope>
    <source>
        <strain evidence="2 3">DSM 17734</strain>
    </source>
</reference>
<dbReference type="SUPFAM" id="SSF52980">
    <property type="entry name" value="Restriction endonuclease-like"/>
    <property type="match status" value="1"/>
</dbReference>
<dbReference type="HOGENOM" id="CLU_076312_0_2_9"/>
<evidence type="ECO:0000313" key="2">
    <source>
        <dbReference type="EMBL" id="EHQ91987.1"/>
    </source>
</evidence>